<keyword evidence="3" id="KW-0489">Methyltransferase</keyword>
<organism evidence="3 4">
    <name type="scientific">Agathobacter ruminis</name>
    <dbReference type="NCBI Taxonomy" id="1712665"/>
    <lineage>
        <taxon>Bacteria</taxon>
        <taxon>Bacillati</taxon>
        <taxon>Bacillota</taxon>
        <taxon>Clostridia</taxon>
        <taxon>Lachnospirales</taxon>
        <taxon>Lachnospiraceae</taxon>
        <taxon>Agathobacter</taxon>
    </lineage>
</organism>
<dbReference type="CDD" id="cd02440">
    <property type="entry name" value="AdoMet_MTases"/>
    <property type="match status" value="1"/>
</dbReference>
<proteinExistence type="predicted"/>
<dbReference type="Gene3D" id="3.40.50.150">
    <property type="entry name" value="Vaccinia Virus protein VP39"/>
    <property type="match status" value="1"/>
</dbReference>
<dbReference type="InterPro" id="IPR050447">
    <property type="entry name" value="Erg6_SMT_methyltransf"/>
</dbReference>
<dbReference type="InterPro" id="IPR029063">
    <property type="entry name" value="SAM-dependent_MTases_sf"/>
</dbReference>
<dbReference type="EMBL" id="PDYG01000074">
    <property type="protein sequence ID" value="PHU37225.1"/>
    <property type="molecule type" value="Genomic_DNA"/>
</dbReference>
<keyword evidence="4" id="KW-1185">Reference proteome</keyword>
<reference evidence="3 4" key="2">
    <citation type="submission" date="2017-10" db="EMBL/GenBank/DDBJ databases">
        <authorList>
            <person name="Banno H."/>
            <person name="Chua N.-H."/>
        </authorList>
    </citation>
    <scope>NUCLEOTIDE SEQUENCE [LARGE SCALE GENOMIC DNA]</scope>
    <source>
        <strain evidence="3 4">JK623</strain>
    </source>
</reference>
<dbReference type="InterPro" id="IPR013216">
    <property type="entry name" value="Methyltransf_11"/>
</dbReference>
<feature type="domain" description="Methyltransferase type 11" evidence="2">
    <location>
        <begin position="64"/>
        <end position="158"/>
    </location>
</feature>
<evidence type="ECO:0000259" key="2">
    <source>
        <dbReference type="Pfam" id="PF08241"/>
    </source>
</evidence>
<evidence type="ECO:0000313" key="4">
    <source>
        <dbReference type="Proteomes" id="UP000224563"/>
    </source>
</evidence>
<dbReference type="GO" id="GO:0032259">
    <property type="term" value="P:methylation"/>
    <property type="evidence" value="ECO:0007669"/>
    <property type="project" value="UniProtKB-KW"/>
</dbReference>
<reference evidence="3 4" key="1">
    <citation type="submission" date="2017-10" db="EMBL/GenBank/DDBJ databases">
        <title>Resolving the taxonomy of Roseburia spp., Eubacterium rectale and Agathobacter spp. through phylogenomic analysis.</title>
        <authorList>
            <person name="Sheridan P.O."/>
            <person name="Walker A.W."/>
            <person name="Duncan S.H."/>
            <person name="Scott K.P."/>
            <person name="Toole P.W.O."/>
            <person name="Luis P."/>
            <person name="Flint H.J."/>
        </authorList>
    </citation>
    <scope>NUCLEOTIDE SEQUENCE [LARGE SCALE GENOMIC DNA]</scope>
    <source>
        <strain evidence="3 4">JK623</strain>
    </source>
</reference>
<gene>
    <name evidence="3" type="ORF">CSX02_09475</name>
</gene>
<dbReference type="Pfam" id="PF08241">
    <property type="entry name" value="Methyltransf_11"/>
    <property type="match status" value="1"/>
</dbReference>
<dbReference type="PANTHER" id="PTHR44068:SF11">
    <property type="entry name" value="GERANYL DIPHOSPHATE 2-C-METHYLTRANSFERASE"/>
    <property type="match status" value="1"/>
</dbReference>
<protein>
    <submittedName>
        <fullName evidence="3">SAM-dependent methyltransferase</fullName>
    </submittedName>
</protein>
<name>A0A2G3E248_9FIRM</name>
<sequence length="260" mass="29469">MKTYQEINAETIDRWIEEGWEWGIAISHETYEKAQRGEWDVLLTPTRLVPHAWFGDLKGKKILGLASGGGQQMPIFAALGADCTVLDYSSKQIESEKAVAEREGYDIRIIRADMSQPLPFEDETFDLIFHPVSNVYVKEVKPIFKECYRVLKEGGVLLSGLDNGVNFLVDEEEERIVNQMPFDPLTNEEQRKQLEEQDCGMQFSHTIEEQIGGQLEAGFILNALYEDTNGEGRLHELGINSFLATRAVKISTSQVSDYMV</sequence>
<keyword evidence="1 3" id="KW-0808">Transferase</keyword>
<dbReference type="RefSeq" id="WP_099386501.1">
    <property type="nucleotide sequence ID" value="NZ_JANSWH010000039.1"/>
</dbReference>
<evidence type="ECO:0000313" key="3">
    <source>
        <dbReference type="EMBL" id="PHU37225.1"/>
    </source>
</evidence>
<evidence type="ECO:0000256" key="1">
    <source>
        <dbReference type="ARBA" id="ARBA00022679"/>
    </source>
</evidence>
<dbReference type="AlphaFoldDB" id="A0A2G3E248"/>
<comment type="caution">
    <text evidence="3">The sequence shown here is derived from an EMBL/GenBank/DDBJ whole genome shotgun (WGS) entry which is preliminary data.</text>
</comment>
<accession>A0A2G3E248</accession>
<dbReference type="GO" id="GO:0008757">
    <property type="term" value="F:S-adenosylmethionine-dependent methyltransferase activity"/>
    <property type="evidence" value="ECO:0007669"/>
    <property type="project" value="InterPro"/>
</dbReference>
<dbReference type="SUPFAM" id="SSF53335">
    <property type="entry name" value="S-adenosyl-L-methionine-dependent methyltransferases"/>
    <property type="match status" value="1"/>
</dbReference>
<dbReference type="PANTHER" id="PTHR44068">
    <property type="entry name" value="ZGC:194242"/>
    <property type="match status" value="1"/>
</dbReference>
<dbReference type="Proteomes" id="UP000224563">
    <property type="component" value="Unassembled WGS sequence"/>
</dbReference>